<reference evidence="6" key="1">
    <citation type="submission" date="2019-06" db="EMBL/GenBank/DDBJ databases">
        <authorList>
            <person name="Zheng W."/>
        </authorList>
    </citation>
    <scope>NUCLEOTIDE SEQUENCE</scope>
    <source>
        <strain evidence="6">QDHG01</strain>
    </source>
</reference>
<evidence type="ECO:0000256" key="5">
    <source>
        <dbReference type="SAM" id="Phobius"/>
    </source>
</evidence>
<feature type="transmembrane region" description="Helical" evidence="5">
    <location>
        <begin position="190"/>
        <end position="209"/>
    </location>
</feature>
<dbReference type="PANTHER" id="PTHR24064">
    <property type="entry name" value="SOLUTE CARRIER FAMILY 22 MEMBER"/>
    <property type="match status" value="1"/>
</dbReference>
<dbReference type="OrthoDB" id="4139357at2759"/>
<evidence type="ECO:0000256" key="1">
    <source>
        <dbReference type="ARBA" id="ARBA00004141"/>
    </source>
</evidence>
<proteinExistence type="predicted"/>
<keyword evidence="4 5" id="KW-0472">Membrane</keyword>
<evidence type="ECO:0000313" key="7">
    <source>
        <dbReference type="Proteomes" id="UP000785679"/>
    </source>
</evidence>
<sequence length="559" mass="63009">MSQGGVRDYPGVAHSINQPNYQFEVDSDDEDYVDEFAEHLPIDLAINVEQQRLFAEECMAKAGGFGRFQWLACIFLVMGVNCSALITQCLYLLEMEPKYECQLDGGEQWTSCTPEQFCGDNFKPNGIPYQIDYTQDESLDNWFNHLHLECEQFQTKGQYSISLFQISFFSGIVLGMLLFPLIADKSGRKVVFFMGVALHLMLVLCTLVVNEAQWFYCIVFLMGIEQPARMIIGYIYLSEFCTETGKQRPLMTSIANFLVAQSATLCVIYFTLVSKHWIYFELAGGVGLSLLSLTGVCWIPESPRWLIAQGRYTKALKVYKRIAKINGKTFSNMVFQLSKTQADREVASQLASDPNLWVANGGTLKELIHAQNNEAQPHHISSLLKGRPRLPEFKDIFVGPEKAFLASKYIIVGFTWAVYMYCFYVMEAFLQYTVGDDYVDQLTIANAEAFGYLLSGWLFVKHQNIGKKILCYSLLSSSVLCALMLSIHSEPSTREGGIFVALIIMLIRMCLAMTFNILLLVTNLLGSKIAFCVATLIAGLVSGTMLEETRRPLGEQLKR</sequence>
<feature type="transmembrane region" description="Helical" evidence="5">
    <location>
        <begin position="442"/>
        <end position="460"/>
    </location>
</feature>
<accession>A0A8J8NRW1</accession>
<keyword evidence="2 5" id="KW-0812">Transmembrane</keyword>
<feature type="transmembrane region" description="Helical" evidence="5">
    <location>
        <begin position="278"/>
        <end position="299"/>
    </location>
</feature>
<dbReference type="Proteomes" id="UP000785679">
    <property type="component" value="Unassembled WGS sequence"/>
</dbReference>
<dbReference type="SUPFAM" id="SSF103473">
    <property type="entry name" value="MFS general substrate transporter"/>
    <property type="match status" value="1"/>
</dbReference>
<dbReference type="GO" id="GO:0016020">
    <property type="term" value="C:membrane"/>
    <property type="evidence" value="ECO:0007669"/>
    <property type="project" value="UniProtKB-SubCell"/>
</dbReference>
<organism evidence="6 7">
    <name type="scientific">Halteria grandinella</name>
    <dbReference type="NCBI Taxonomy" id="5974"/>
    <lineage>
        <taxon>Eukaryota</taxon>
        <taxon>Sar</taxon>
        <taxon>Alveolata</taxon>
        <taxon>Ciliophora</taxon>
        <taxon>Intramacronucleata</taxon>
        <taxon>Spirotrichea</taxon>
        <taxon>Stichotrichia</taxon>
        <taxon>Sporadotrichida</taxon>
        <taxon>Halteriidae</taxon>
        <taxon>Halteria</taxon>
    </lineage>
</organism>
<feature type="transmembrane region" description="Helical" evidence="5">
    <location>
        <begin position="409"/>
        <end position="430"/>
    </location>
</feature>
<dbReference type="InterPro" id="IPR005828">
    <property type="entry name" value="MFS_sugar_transport-like"/>
</dbReference>
<dbReference type="AlphaFoldDB" id="A0A8J8NRW1"/>
<dbReference type="Gene3D" id="1.20.1250.20">
    <property type="entry name" value="MFS general substrate transporter like domains"/>
    <property type="match status" value="1"/>
</dbReference>
<gene>
    <name evidence="6" type="ORF">FGO68_gene6993</name>
</gene>
<feature type="transmembrane region" description="Helical" evidence="5">
    <location>
        <begin position="215"/>
        <end position="237"/>
    </location>
</feature>
<feature type="transmembrane region" description="Helical" evidence="5">
    <location>
        <begin position="529"/>
        <end position="546"/>
    </location>
</feature>
<dbReference type="InterPro" id="IPR036259">
    <property type="entry name" value="MFS_trans_sf"/>
</dbReference>
<comment type="caution">
    <text evidence="6">The sequence shown here is derived from an EMBL/GenBank/DDBJ whole genome shotgun (WGS) entry which is preliminary data.</text>
</comment>
<comment type="subcellular location">
    <subcellularLocation>
        <location evidence="1">Membrane</location>
        <topology evidence="1">Multi-pass membrane protein</topology>
    </subcellularLocation>
</comment>
<feature type="transmembrane region" description="Helical" evidence="5">
    <location>
        <begin position="163"/>
        <end position="183"/>
    </location>
</feature>
<dbReference type="GO" id="GO:0022857">
    <property type="term" value="F:transmembrane transporter activity"/>
    <property type="evidence" value="ECO:0007669"/>
    <property type="project" value="InterPro"/>
</dbReference>
<keyword evidence="7" id="KW-1185">Reference proteome</keyword>
<evidence type="ECO:0008006" key="8">
    <source>
        <dbReference type="Google" id="ProtNLM"/>
    </source>
</evidence>
<evidence type="ECO:0000313" key="6">
    <source>
        <dbReference type="EMBL" id="TNV80797.1"/>
    </source>
</evidence>
<feature type="transmembrane region" description="Helical" evidence="5">
    <location>
        <begin position="469"/>
        <end position="487"/>
    </location>
</feature>
<evidence type="ECO:0000256" key="2">
    <source>
        <dbReference type="ARBA" id="ARBA00022692"/>
    </source>
</evidence>
<evidence type="ECO:0000256" key="3">
    <source>
        <dbReference type="ARBA" id="ARBA00022989"/>
    </source>
</evidence>
<dbReference type="EMBL" id="RRYP01007023">
    <property type="protein sequence ID" value="TNV80797.1"/>
    <property type="molecule type" value="Genomic_DNA"/>
</dbReference>
<name>A0A8J8NRW1_HALGN</name>
<protein>
    <recommendedName>
        <fullName evidence="8">Major facilitator superfamily (MFS) profile domain-containing protein</fullName>
    </recommendedName>
</protein>
<keyword evidence="3 5" id="KW-1133">Transmembrane helix</keyword>
<feature type="transmembrane region" description="Helical" evidence="5">
    <location>
        <begin position="70"/>
        <end position="93"/>
    </location>
</feature>
<feature type="transmembrane region" description="Helical" evidence="5">
    <location>
        <begin position="499"/>
        <end position="522"/>
    </location>
</feature>
<evidence type="ECO:0000256" key="4">
    <source>
        <dbReference type="ARBA" id="ARBA00023136"/>
    </source>
</evidence>
<feature type="transmembrane region" description="Helical" evidence="5">
    <location>
        <begin position="249"/>
        <end position="272"/>
    </location>
</feature>
<dbReference type="Pfam" id="PF00083">
    <property type="entry name" value="Sugar_tr"/>
    <property type="match status" value="1"/>
</dbReference>